<proteinExistence type="inferred from homology"/>
<dbReference type="GO" id="GO:0003676">
    <property type="term" value="F:nucleic acid binding"/>
    <property type="evidence" value="ECO:0007669"/>
    <property type="project" value="InterPro"/>
</dbReference>
<reference evidence="4" key="1">
    <citation type="submission" date="2019-12" db="EMBL/GenBank/DDBJ databases">
        <title>Genome sequencing and annotation of Brassica cretica.</title>
        <authorList>
            <person name="Studholme D.J."/>
            <person name="Sarris P."/>
        </authorList>
    </citation>
    <scope>NUCLEOTIDE SEQUENCE</scope>
    <source>
        <strain evidence="4">PFS-109/04</strain>
        <tissue evidence="4">Leaf</tissue>
    </source>
</reference>
<evidence type="ECO:0000313" key="5">
    <source>
        <dbReference type="Proteomes" id="UP000712600"/>
    </source>
</evidence>
<evidence type="ECO:0000256" key="2">
    <source>
        <dbReference type="ARBA" id="ARBA00022472"/>
    </source>
</evidence>
<gene>
    <name evidence="4" type="ORF">F2Q69_00041081</name>
</gene>
<comment type="similarity">
    <text evidence="1">Belongs to the mTERF family.</text>
</comment>
<name>A0A8S9NEE0_BRACR</name>
<protein>
    <submittedName>
        <fullName evidence="4">Uncharacterized protein</fullName>
    </submittedName>
</protein>
<evidence type="ECO:0000256" key="3">
    <source>
        <dbReference type="ARBA" id="ARBA00022946"/>
    </source>
</evidence>
<dbReference type="PANTHER" id="PTHR13068:SF161">
    <property type="entry name" value="F19K23.4 PROTEIN-RELATED"/>
    <property type="match status" value="1"/>
</dbReference>
<dbReference type="SMART" id="SM00733">
    <property type="entry name" value="Mterf"/>
    <property type="match status" value="5"/>
</dbReference>
<keyword evidence="2" id="KW-0806">Transcription termination</keyword>
<keyword evidence="2" id="KW-0805">Transcription regulation</keyword>
<comment type="caution">
    <text evidence="4">The sequence shown here is derived from an EMBL/GenBank/DDBJ whole genome shotgun (WGS) entry which is preliminary data.</text>
</comment>
<accession>A0A8S9NEE0</accession>
<evidence type="ECO:0000313" key="4">
    <source>
        <dbReference type="EMBL" id="KAF3502065.1"/>
    </source>
</evidence>
<evidence type="ECO:0000256" key="1">
    <source>
        <dbReference type="ARBA" id="ARBA00007692"/>
    </source>
</evidence>
<sequence length="375" mass="42653">MYTLILHGRRLVELQKWRNLRVSVTLLQNASFSSPSDVSPRKGQNFTVSSYLVDSLGLTRKLADSISKKPHFFFASSLLKPRTGSASELTEVLSKVPKILRIKKDKALGRYYDFVKEIIEADKSSKFERLCLSLPQGSKQENKIRNVLVLRDLGVPQRLLFPLLISRSAHVCGKERFEESLKKVLEMGFDPPTPKFVKALHTVYELSDKTIEEKVNVYKRLGFGVEDVWKIFKKHPSFLKFSEKNISNSIDTFLGLGFSRVELAGIVKRFPQCIGLSAETVKKKNEFLVEKMNWPLKSLALFPHVFGCSMEKRIVPRCEVIKALMSKGLLGNELPSVSSVLACTDHMFMKKYVSKHDDKVFVDELMAIFTKDGDL</sequence>
<dbReference type="PANTHER" id="PTHR13068">
    <property type="entry name" value="CGI-12 PROTEIN-RELATED"/>
    <property type="match status" value="1"/>
</dbReference>
<dbReference type="InterPro" id="IPR038538">
    <property type="entry name" value="MTERF_sf"/>
</dbReference>
<keyword evidence="2" id="KW-0804">Transcription</keyword>
<dbReference type="GO" id="GO:0006353">
    <property type="term" value="P:DNA-templated transcription termination"/>
    <property type="evidence" value="ECO:0007669"/>
    <property type="project" value="UniProtKB-KW"/>
</dbReference>
<dbReference type="EMBL" id="QGKX02001621">
    <property type="protein sequence ID" value="KAF3502065.1"/>
    <property type="molecule type" value="Genomic_DNA"/>
</dbReference>
<dbReference type="Proteomes" id="UP000712600">
    <property type="component" value="Unassembled WGS sequence"/>
</dbReference>
<organism evidence="4 5">
    <name type="scientific">Brassica cretica</name>
    <name type="common">Mustard</name>
    <dbReference type="NCBI Taxonomy" id="69181"/>
    <lineage>
        <taxon>Eukaryota</taxon>
        <taxon>Viridiplantae</taxon>
        <taxon>Streptophyta</taxon>
        <taxon>Embryophyta</taxon>
        <taxon>Tracheophyta</taxon>
        <taxon>Spermatophyta</taxon>
        <taxon>Magnoliopsida</taxon>
        <taxon>eudicotyledons</taxon>
        <taxon>Gunneridae</taxon>
        <taxon>Pentapetalae</taxon>
        <taxon>rosids</taxon>
        <taxon>malvids</taxon>
        <taxon>Brassicales</taxon>
        <taxon>Brassicaceae</taxon>
        <taxon>Brassiceae</taxon>
        <taxon>Brassica</taxon>
    </lineage>
</organism>
<dbReference type="AlphaFoldDB" id="A0A8S9NEE0"/>
<dbReference type="GO" id="GO:0005737">
    <property type="term" value="C:cytoplasm"/>
    <property type="evidence" value="ECO:0007669"/>
    <property type="project" value="UniProtKB-ARBA"/>
</dbReference>
<dbReference type="InterPro" id="IPR003690">
    <property type="entry name" value="MTERF"/>
</dbReference>
<dbReference type="Gene3D" id="1.25.70.10">
    <property type="entry name" value="Transcription termination factor 3, mitochondrial"/>
    <property type="match status" value="1"/>
</dbReference>
<keyword evidence="3" id="KW-0809">Transit peptide</keyword>
<dbReference type="Pfam" id="PF02536">
    <property type="entry name" value="mTERF"/>
    <property type="match status" value="1"/>
</dbReference>